<dbReference type="Proteomes" id="UP000202176">
    <property type="component" value="Segment"/>
</dbReference>
<evidence type="ECO:0000313" key="1">
    <source>
        <dbReference type="EMBL" id="AHH01931.1"/>
    </source>
</evidence>
<name>W5S5D1_9VIRU</name>
<protein>
    <submittedName>
        <fullName evidence="1">Uncharacterized protein</fullName>
    </submittedName>
</protein>
<evidence type="ECO:0000313" key="2">
    <source>
        <dbReference type="Proteomes" id="UP000202176"/>
    </source>
</evidence>
<gene>
    <name evidence="1" type="ORF">pv_364</name>
</gene>
<accession>W5S5D1</accession>
<dbReference type="EMBL" id="KF740664">
    <property type="protein sequence ID" value="AHH01931.1"/>
    <property type="molecule type" value="Genomic_DNA"/>
</dbReference>
<sequence length="49" mass="5704">MLGHRQFSTEVKKIIGESTKSNTMQYLIQGHGTDQETYFPRERLISSFL</sequence>
<organism evidence="1 2">
    <name type="scientific">Pithovirus sibericum</name>
    <dbReference type="NCBI Taxonomy" id="1450746"/>
    <lineage>
        <taxon>Viruses</taxon>
        <taxon>Pithoviruses</taxon>
        <taxon>Orthopithovirinae</taxon>
        <taxon>Alphapithovirus</taxon>
        <taxon>Alphapithovirus sibericum</taxon>
    </lineage>
</organism>
<keyword evidence="2" id="KW-1185">Reference proteome</keyword>
<reference evidence="1 2" key="1">
    <citation type="journal article" date="2014" name="Proc. Natl. Acad. Sci. U.S.A.">
        <title>Thirty-thousand-year-old distant relative of giant icosahedral DNA viruses with a pandoravirus morphology.</title>
        <authorList>
            <person name="Legendre M."/>
            <person name="Bartoli J."/>
            <person name="Shmakova L."/>
            <person name="Jeudy S."/>
            <person name="Labadie K."/>
            <person name="Adrait A."/>
            <person name="Lescot M."/>
            <person name="Poirot O."/>
            <person name="Bertaux L."/>
            <person name="Bruley C."/>
            <person name="Coute Y."/>
            <person name="Rivkina E."/>
            <person name="Abergel C."/>
            <person name="Claverie J.M."/>
        </authorList>
    </citation>
    <scope>NUCLEOTIDE SEQUENCE [LARGE SCALE GENOMIC DNA]</scope>
    <source>
        <strain evidence="1">P1084-T</strain>
    </source>
</reference>
<dbReference type="RefSeq" id="YP_009001266.1">
    <property type="nucleotide sequence ID" value="NC_023423.1"/>
</dbReference>
<dbReference type="GeneID" id="18266392"/>
<proteinExistence type="predicted"/>
<dbReference type="KEGG" id="vg:18266392"/>